<proteinExistence type="predicted"/>
<dbReference type="PANTHER" id="PTHR31157:SF1">
    <property type="entry name" value="SCP DOMAIN-CONTAINING PROTEIN"/>
    <property type="match status" value="1"/>
</dbReference>
<dbReference type="CDD" id="cd05379">
    <property type="entry name" value="CAP_bacterial"/>
    <property type="match status" value="1"/>
</dbReference>
<evidence type="ECO:0000313" key="3">
    <source>
        <dbReference type="Proteomes" id="UP000296374"/>
    </source>
</evidence>
<accession>A0A4P7HKZ2</accession>
<organism evidence="2 3">
    <name type="scientific">Paracoccus liaowanqingii</name>
    <dbReference type="NCBI Taxonomy" id="2560053"/>
    <lineage>
        <taxon>Bacteria</taxon>
        <taxon>Pseudomonadati</taxon>
        <taxon>Pseudomonadota</taxon>
        <taxon>Alphaproteobacteria</taxon>
        <taxon>Rhodobacterales</taxon>
        <taxon>Paracoccaceae</taxon>
        <taxon>Paracoccus</taxon>
    </lineage>
</organism>
<sequence length="333" mass="34751">MARFRCNPACRAPFVHRTTGETALLRHPKLTPIILVNVFTWPLASPALSQEADELAELREAALERTNASREDADLGALTRSDVLDDAAQSHAADMLERDYYDHVSPEGETPFDRFLATGGNSWAVSGENIATCTGCAAPPDVDRVDAFHDGWMQSPGHRENILSEGFNSFGFGIAGVGSTVYAVQTFSGPGADEAGAGPALGPGDIAETAVQQINDARTDASLAPLEQEVDLDEAAARVLEHLAQETAELPGNIFDLLPEGSTGWTSLSVQSATIGGSGASVTEEDLSTIISDWTQAATQGDILGGSTASHLGFAAKAAGDGRLTAVALFGGK</sequence>
<dbReference type="InterPro" id="IPR014044">
    <property type="entry name" value="CAP_dom"/>
</dbReference>
<reference evidence="3" key="1">
    <citation type="submission" date="2019-03" db="EMBL/GenBank/DDBJ databases">
        <authorList>
            <person name="Li J."/>
        </authorList>
    </citation>
    <scope>NUCLEOTIDE SEQUENCE [LARGE SCALE GENOMIC DNA]</scope>
    <source>
        <strain evidence="3">2251</strain>
    </source>
</reference>
<name>A0A4P7HKZ2_9RHOB</name>
<protein>
    <submittedName>
        <fullName evidence="2">CAP domain-containing protein</fullName>
    </submittedName>
</protein>
<dbReference type="EMBL" id="CP038439">
    <property type="protein sequence ID" value="QBX34320.1"/>
    <property type="molecule type" value="Genomic_DNA"/>
</dbReference>
<evidence type="ECO:0000259" key="1">
    <source>
        <dbReference type="Pfam" id="PF00188"/>
    </source>
</evidence>
<dbReference type="AlphaFoldDB" id="A0A4P7HKZ2"/>
<evidence type="ECO:0000313" key="2">
    <source>
        <dbReference type="EMBL" id="QBX34320.1"/>
    </source>
</evidence>
<gene>
    <name evidence="2" type="ORF">E4191_06010</name>
</gene>
<dbReference type="PANTHER" id="PTHR31157">
    <property type="entry name" value="SCP DOMAIN-CONTAINING PROTEIN"/>
    <property type="match status" value="1"/>
</dbReference>
<dbReference type="Pfam" id="PF00188">
    <property type="entry name" value="CAP"/>
    <property type="match status" value="1"/>
</dbReference>
<dbReference type="KEGG" id="plia:E4191_06010"/>
<feature type="domain" description="SCP" evidence="1">
    <location>
        <begin position="63"/>
        <end position="187"/>
    </location>
</feature>
<dbReference type="InterPro" id="IPR035940">
    <property type="entry name" value="CAP_sf"/>
</dbReference>
<dbReference type="Gene3D" id="3.40.33.10">
    <property type="entry name" value="CAP"/>
    <property type="match status" value="2"/>
</dbReference>
<dbReference type="Proteomes" id="UP000296374">
    <property type="component" value="Chromosome"/>
</dbReference>
<dbReference type="SUPFAM" id="SSF55797">
    <property type="entry name" value="PR-1-like"/>
    <property type="match status" value="1"/>
</dbReference>